<evidence type="ECO:0000256" key="6">
    <source>
        <dbReference type="SAM" id="Phobius"/>
    </source>
</evidence>
<dbReference type="InterPro" id="IPR050445">
    <property type="entry name" value="Bact_polysacc_biosynth/exp"/>
</dbReference>
<keyword evidence="5 6" id="KW-0472">Membrane</keyword>
<evidence type="ECO:0000256" key="2">
    <source>
        <dbReference type="ARBA" id="ARBA00022475"/>
    </source>
</evidence>
<keyword evidence="4 6" id="KW-1133">Transmembrane helix</keyword>
<evidence type="ECO:0000256" key="5">
    <source>
        <dbReference type="ARBA" id="ARBA00023136"/>
    </source>
</evidence>
<evidence type="ECO:0000256" key="1">
    <source>
        <dbReference type="ARBA" id="ARBA00004651"/>
    </source>
</evidence>
<name>E4RXS6_LEAB4</name>
<dbReference type="EMBL" id="CP002305">
    <property type="protein sequence ID" value="ADQ18140.1"/>
    <property type="molecule type" value="Genomic_DNA"/>
</dbReference>
<sequence>MEKEINIDFKAFFRIIWNEKWRIIIVTLFISILGLTYSLMATEEFKTQGKILPELQSRGANSLSQFAGLASLAGLDLNSIASSGIDAVRPDLYPDVLSSTPFYLELFKLKVKTKDNVELTFEEFLHKSIEKGKSIDDKLVEKYKVDNDDILILNKLVERRIKILRNRLYSSIDKKSGIITITVEMPDPVVAAAVARFSMEYLMNYVKDYRTKKLTNDVEYLERQLSFSRNKYYSNQEAKARYSDQFQDMALQSADIKRERIESEYRISSTFYNELLKKYEEAKFKLHQETPVFKILEPPIAPSVKSSPKRTVICLISIFLGSFLSLIYVILKDKNYHLIFN</sequence>
<accession>E4RXS6</accession>
<dbReference type="InterPro" id="IPR003856">
    <property type="entry name" value="LPS_length_determ_N"/>
</dbReference>
<feature type="domain" description="Polysaccharide chain length determinant N-terminal" evidence="7">
    <location>
        <begin position="6"/>
        <end position="71"/>
    </location>
</feature>
<evidence type="ECO:0000256" key="4">
    <source>
        <dbReference type="ARBA" id="ARBA00022989"/>
    </source>
</evidence>
<keyword evidence="3 6" id="KW-0812">Transmembrane</keyword>
<protein>
    <submittedName>
        <fullName evidence="8">Lipopolysaccharide biosynthesis protein</fullName>
    </submittedName>
</protein>
<evidence type="ECO:0000256" key="3">
    <source>
        <dbReference type="ARBA" id="ARBA00022692"/>
    </source>
</evidence>
<keyword evidence="2" id="KW-1003">Cell membrane</keyword>
<organism evidence="8 9">
    <name type="scientific">Leadbetterella byssophila (strain DSM 17132 / JCM 16389 / KACC 11308 / NBRC 106382 / 4M15)</name>
    <dbReference type="NCBI Taxonomy" id="649349"/>
    <lineage>
        <taxon>Bacteria</taxon>
        <taxon>Pseudomonadati</taxon>
        <taxon>Bacteroidota</taxon>
        <taxon>Cytophagia</taxon>
        <taxon>Cytophagales</taxon>
        <taxon>Leadbetterellaceae</taxon>
        <taxon>Leadbetterella</taxon>
    </lineage>
</organism>
<feature type="transmembrane region" description="Helical" evidence="6">
    <location>
        <begin position="310"/>
        <end position="331"/>
    </location>
</feature>
<dbReference type="Pfam" id="PF02706">
    <property type="entry name" value="Wzz"/>
    <property type="match status" value="1"/>
</dbReference>
<keyword evidence="9" id="KW-1185">Reference proteome</keyword>
<evidence type="ECO:0000313" key="8">
    <source>
        <dbReference type="EMBL" id="ADQ18140.1"/>
    </source>
</evidence>
<dbReference type="Proteomes" id="UP000007435">
    <property type="component" value="Chromosome"/>
</dbReference>
<comment type="subcellular location">
    <subcellularLocation>
        <location evidence="1">Cell membrane</location>
        <topology evidence="1">Multi-pass membrane protein</topology>
    </subcellularLocation>
</comment>
<evidence type="ECO:0000313" key="9">
    <source>
        <dbReference type="Proteomes" id="UP000007435"/>
    </source>
</evidence>
<dbReference type="eggNOG" id="COG3206">
    <property type="taxonomic scope" value="Bacteria"/>
</dbReference>
<reference evidence="8 9" key="2">
    <citation type="journal article" date="2011" name="Stand. Genomic Sci.">
        <title>Complete genome sequence of Leadbetterella byssophila type strain (4M15).</title>
        <authorList>
            <person name="Abt B."/>
            <person name="Teshima H."/>
            <person name="Lucas S."/>
            <person name="Lapidus A."/>
            <person name="Del Rio T.G."/>
            <person name="Nolan M."/>
            <person name="Tice H."/>
            <person name="Cheng J.F."/>
            <person name="Pitluck S."/>
            <person name="Liolios K."/>
            <person name="Pagani I."/>
            <person name="Ivanova N."/>
            <person name="Mavromatis K."/>
            <person name="Pati A."/>
            <person name="Tapia R."/>
            <person name="Han C."/>
            <person name="Goodwin L."/>
            <person name="Chen A."/>
            <person name="Palaniappan K."/>
            <person name="Land M."/>
            <person name="Hauser L."/>
            <person name="Chang Y.J."/>
            <person name="Jeffries C.D."/>
            <person name="Rohde M."/>
            <person name="Goker M."/>
            <person name="Tindall B.J."/>
            <person name="Detter J.C."/>
            <person name="Woyke T."/>
            <person name="Bristow J."/>
            <person name="Eisen J.A."/>
            <person name="Markowitz V."/>
            <person name="Hugenholtz P."/>
            <person name="Klenk H.P."/>
            <person name="Kyrpides N.C."/>
        </authorList>
    </citation>
    <scope>NUCLEOTIDE SEQUENCE [LARGE SCALE GENOMIC DNA]</scope>
    <source>
        <strain evidence="9">DSM 17132 / JCM 16389 / KACC 11308 / NBRC 106382 / 4M15</strain>
    </source>
</reference>
<dbReference type="GO" id="GO:0004713">
    <property type="term" value="F:protein tyrosine kinase activity"/>
    <property type="evidence" value="ECO:0007669"/>
    <property type="project" value="TreeGrafter"/>
</dbReference>
<dbReference type="PANTHER" id="PTHR32309">
    <property type="entry name" value="TYROSINE-PROTEIN KINASE"/>
    <property type="match status" value="1"/>
</dbReference>
<reference key="1">
    <citation type="submission" date="2010-11" db="EMBL/GenBank/DDBJ databases">
        <title>The complete genome of Leadbetterella byssophila DSM 17132.</title>
        <authorList>
            <consortium name="US DOE Joint Genome Institute (JGI-PGF)"/>
            <person name="Lucas S."/>
            <person name="Copeland A."/>
            <person name="Lapidus A."/>
            <person name="Glavina del Rio T."/>
            <person name="Dalin E."/>
            <person name="Tice H."/>
            <person name="Bruce D."/>
            <person name="Goodwin L."/>
            <person name="Pitluck S."/>
            <person name="Kyrpides N."/>
            <person name="Mavromatis K."/>
            <person name="Ivanova N."/>
            <person name="Teshima H."/>
            <person name="Brettin T."/>
            <person name="Detter J.C."/>
            <person name="Han C."/>
            <person name="Tapia R."/>
            <person name="Land M."/>
            <person name="Hauser L."/>
            <person name="Markowitz V."/>
            <person name="Cheng J.-F."/>
            <person name="Hugenholtz P."/>
            <person name="Woyke T."/>
            <person name="Wu D."/>
            <person name="Tindall B."/>
            <person name="Pomrenke H.G."/>
            <person name="Brambilla E."/>
            <person name="Klenk H.-P."/>
            <person name="Eisen J.A."/>
        </authorList>
    </citation>
    <scope>NUCLEOTIDE SEQUENCE [LARGE SCALE GENOMIC DNA]</scope>
    <source>
        <strain>DSM 17132</strain>
    </source>
</reference>
<dbReference type="GO" id="GO:0005886">
    <property type="term" value="C:plasma membrane"/>
    <property type="evidence" value="ECO:0007669"/>
    <property type="project" value="UniProtKB-SubCell"/>
</dbReference>
<dbReference type="RefSeq" id="WP_013409180.1">
    <property type="nucleotide sequence ID" value="NC_014655.1"/>
</dbReference>
<feature type="transmembrane region" description="Helical" evidence="6">
    <location>
        <begin position="21"/>
        <end position="40"/>
    </location>
</feature>
<dbReference type="OrthoDB" id="1522571at2"/>
<gene>
    <name evidence="8" type="ordered locus">Lbys_2475</name>
</gene>
<proteinExistence type="predicted"/>
<dbReference type="HOGENOM" id="CLU_062217_1_0_10"/>
<evidence type="ECO:0000259" key="7">
    <source>
        <dbReference type="Pfam" id="PF02706"/>
    </source>
</evidence>
<dbReference type="AlphaFoldDB" id="E4RXS6"/>
<dbReference type="PANTHER" id="PTHR32309:SF13">
    <property type="entry name" value="FERRIC ENTEROBACTIN TRANSPORT PROTEIN FEPE"/>
    <property type="match status" value="1"/>
</dbReference>
<dbReference type="KEGG" id="lby:Lbys_2475"/>
<dbReference type="STRING" id="649349.Lbys_2475"/>